<proteinExistence type="predicted"/>
<reference evidence="2 3" key="1">
    <citation type="submission" date="2019-03" db="EMBL/GenBank/DDBJ databases">
        <title>Diversity of the mouse oral microbiome.</title>
        <authorList>
            <person name="Joseph S."/>
            <person name="Aduse-Opoku J."/>
            <person name="Curtis M."/>
            <person name="Wade W."/>
            <person name="Hashim A."/>
        </authorList>
    </citation>
    <scope>NUCLEOTIDE SEQUENCE [LARGE SCALE GENOMIC DNA]</scope>
    <source>
        <strain evidence="3">irhom_31</strain>
    </source>
</reference>
<comment type="caution">
    <text evidence="2">The sequence shown here is derived from an EMBL/GenBank/DDBJ whole genome shotgun (WGS) entry which is preliminary data.</text>
</comment>
<protein>
    <recommendedName>
        <fullName evidence="1">YcaO domain-containing protein</fullName>
    </recommendedName>
</protein>
<accession>A0A4Y9F302</accession>
<dbReference type="OrthoDB" id="5117116at2"/>
<evidence type="ECO:0000313" key="2">
    <source>
        <dbReference type="EMBL" id="TFU20375.1"/>
    </source>
</evidence>
<dbReference type="PANTHER" id="PTHR37809">
    <property type="entry name" value="RIBOSOMAL PROTEIN S12 METHYLTHIOTRANSFERASE ACCESSORY FACTOR YCAO"/>
    <property type="match status" value="1"/>
</dbReference>
<evidence type="ECO:0000259" key="1">
    <source>
        <dbReference type="PROSITE" id="PS51664"/>
    </source>
</evidence>
<dbReference type="PANTHER" id="PTHR37809:SF1">
    <property type="entry name" value="RIBOSOMAL PROTEIN S12 METHYLTHIOTRANSFERASE ACCESSORY FACTOR YCAO"/>
    <property type="match status" value="1"/>
</dbReference>
<name>A0A4Y9F302_9MICC</name>
<feature type="domain" description="YcaO" evidence="1">
    <location>
        <begin position="226"/>
        <end position="571"/>
    </location>
</feature>
<dbReference type="Gene3D" id="3.30.1330.230">
    <property type="match status" value="1"/>
</dbReference>
<sequence length="571" mass="65601">MDTYLEYKYICTELQLEPINREVYEEIENCIQYTPNGLKEIIIGDEISALYHSQSATNHDNFISFPIEFESPCIFCAETKISLIDKIYTEVDKCKIEKFSRYATLVSVFSLKHRIPFSYTENFSEQPWSVVFPLPGCPHCSKKKKFTWKDAREKSILEVINKKTTSDNTSGIRHLSPVSFIKNNRYAIGYSSILANPGQENNRGIFLTNSFIYTGESIEKLETAGGKGYSSEQSLASWLGEGLERYYLDLRCSNDTFPKDLKEKQKNNIINNFKLPAIMPGSLEEINPYKTQWPYAEVKSLFSNKTELAPRSLIFCPDEVPENYISATTSSTNGAASGSNIQEAIIQGILELIERDSFWFYCRTDATPFAIPNEFIPNQINNLISLEKEGKFFIQLLKSPFNIHVVQTTYMRNNAKTNESHTARGTGASHSLEKAIYRSFSECIQILDSLDTGESIDLDDFDMRRLWHSGESIKKFKNFFTDSLPTLDNKNYLDFTEPSLGNLFLDSYKQGIKFFYYILHSDENISIVKSLGNEINSLDSEFYKNSNRLYDFSLLINNPFREIIYNESTFM</sequence>
<gene>
    <name evidence="2" type="ORF">E4U03_11540</name>
</gene>
<dbReference type="PROSITE" id="PS51664">
    <property type="entry name" value="YCAO"/>
    <property type="match status" value="1"/>
</dbReference>
<evidence type="ECO:0000313" key="3">
    <source>
        <dbReference type="Proteomes" id="UP000297951"/>
    </source>
</evidence>
<dbReference type="Gene3D" id="3.30.160.660">
    <property type="match status" value="1"/>
</dbReference>
<organism evidence="2 3">
    <name type="scientific">Rothia nasimurium</name>
    <dbReference type="NCBI Taxonomy" id="85336"/>
    <lineage>
        <taxon>Bacteria</taxon>
        <taxon>Bacillati</taxon>
        <taxon>Actinomycetota</taxon>
        <taxon>Actinomycetes</taxon>
        <taxon>Micrococcales</taxon>
        <taxon>Micrococcaceae</taxon>
        <taxon>Rothia</taxon>
    </lineage>
</organism>
<dbReference type="AlphaFoldDB" id="A0A4Y9F302"/>
<dbReference type="Gene3D" id="3.30.40.250">
    <property type="match status" value="1"/>
</dbReference>
<dbReference type="RefSeq" id="WP_135013877.1">
    <property type="nucleotide sequence ID" value="NZ_JADGLK010000058.1"/>
</dbReference>
<dbReference type="EMBL" id="SPQC01000058">
    <property type="protein sequence ID" value="TFU20375.1"/>
    <property type="molecule type" value="Genomic_DNA"/>
</dbReference>
<dbReference type="Proteomes" id="UP000297951">
    <property type="component" value="Unassembled WGS sequence"/>
</dbReference>
<dbReference type="InterPro" id="IPR003776">
    <property type="entry name" value="YcaO-like_dom"/>
</dbReference>
<dbReference type="Pfam" id="PF02624">
    <property type="entry name" value="YcaO"/>
    <property type="match status" value="1"/>
</dbReference>